<dbReference type="AlphaFoldDB" id="A0A9X2F7B5"/>
<dbReference type="EMBL" id="JAMWYS010000017">
    <property type="protein sequence ID" value="MCO4292018.1"/>
    <property type="molecule type" value="Genomic_DNA"/>
</dbReference>
<organism evidence="1 2">
    <name type="scientific">Solitalea agri</name>
    <dbReference type="NCBI Taxonomy" id="2953739"/>
    <lineage>
        <taxon>Bacteria</taxon>
        <taxon>Pseudomonadati</taxon>
        <taxon>Bacteroidota</taxon>
        <taxon>Sphingobacteriia</taxon>
        <taxon>Sphingobacteriales</taxon>
        <taxon>Sphingobacteriaceae</taxon>
        <taxon>Solitalea</taxon>
    </lineage>
</organism>
<gene>
    <name evidence="1" type="ORF">NF867_03970</name>
</gene>
<name>A0A9X2F7B5_9SPHI</name>
<sequence>MKRKKHFIKFTSIILITTLLTNCKKDNDISTVRLSSNELLNKRWKQVRGPFKGEFYNFTLYYDSLQFTVNDKYTAKIKGTITAIGYPAYIENESGSFTYDETSKTIKWFDVDSVRIISFGDKVAHYKPDWILEDRNDSMLLFKLKYSIDTIELGKYDNTRPILLKAIN</sequence>
<accession>A0A9X2F7B5</accession>
<evidence type="ECO:0000313" key="1">
    <source>
        <dbReference type="EMBL" id="MCO4292018.1"/>
    </source>
</evidence>
<proteinExistence type="predicted"/>
<keyword evidence="2" id="KW-1185">Reference proteome</keyword>
<protein>
    <submittedName>
        <fullName evidence="1">Uncharacterized protein</fullName>
    </submittedName>
</protein>
<evidence type="ECO:0000313" key="2">
    <source>
        <dbReference type="Proteomes" id="UP001155182"/>
    </source>
</evidence>
<comment type="caution">
    <text evidence="1">The sequence shown here is derived from an EMBL/GenBank/DDBJ whole genome shotgun (WGS) entry which is preliminary data.</text>
</comment>
<reference evidence="1" key="1">
    <citation type="submission" date="2022-06" db="EMBL/GenBank/DDBJ databases">
        <title>Solitalea sp. MAHUQ-68 isolated from rhizospheric soil.</title>
        <authorList>
            <person name="Huq M.A."/>
        </authorList>
    </citation>
    <scope>NUCLEOTIDE SEQUENCE</scope>
    <source>
        <strain evidence="1">MAHUQ-68</strain>
    </source>
</reference>
<dbReference type="Proteomes" id="UP001155182">
    <property type="component" value="Unassembled WGS sequence"/>
</dbReference>
<dbReference type="RefSeq" id="WP_252586255.1">
    <property type="nucleotide sequence ID" value="NZ_JAMWYS010000017.1"/>
</dbReference>